<accession>A0A0R0DKI2</accession>
<dbReference type="RefSeq" id="WP_057636814.1">
    <property type="nucleotide sequence ID" value="NZ_LDJM01000008.1"/>
</dbReference>
<dbReference type="InterPro" id="IPR051396">
    <property type="entry name" value="Bact_Antivir_Def_Nuclease"/>
</dbReference>
<keyword evidence="3" id="KW-1185">Reference proteome</keyword>
<name>A0A0R0DKI2_9GAMM</name>
<dbReference type="AlphaFoldDB" id="A0A0R0DKI2"/>
<reference evidence="2 3" key="1">
    <citation type="submission" date="2015-05" db="EMBL/GenBank/DDBJ databases">
        <title>Genome sequencing and analysis of members of genus Stenotrophomonas.</title>
        <authorList>
            <person name="Patil P.P."/>
            <person name="Midha S."/>
            <person name="Patil P.B."/>
        </authorList>
    </citation>
    <scope>NUCLEOTIDE SEQUENCE [LARGE SCALE GENOMIC DNA]</scope>
    <source>
        <strain evidence="2 3">DSM 24757</strain>
    </source>
</reference>
<dbReference type="SUPFAM" id="SSF52540">
    <property type="entry name" value="P-loop containing nucleoside triphosphate hydrolases"/>
    <property type="match status" value="1"/>
</dbReference>
<feature type="domain" description="ATPase AAA-type core" evidence="1">
    <location>
        <begin position="1"/>
        <end position="316"/>
    </location>
</feature>
<evidence type="ECO:0000259" key="1">
    <source>
        <dbReference type="Pfam" id="PF13304"/>
    </source>
</evidence>
<proteinExistence type="predicted"/>
<protein>
    <recommendedName>
        <fullName evidence="1">ATPase AAA-type core domain-containing protein</fullName>
    </recommendedName>
</protein>
<dbReference type="PANTHER" id="PTHR43581">
    <property type="entry name" value="ATP/GTP PHOSPHATASE"/>
    <property type="match status" value="1"/>
</dbReference>
<dbReference type="Gene3D" id="3.40.50.300">
    <property type="entry name" value="P-loop containing nucleotide triphosphate hydrolases"/>
    <property type="match status" value="1"/>
</dbReference>
<dbReference type="EMBL" id="LDJM01000008">
    <property type="protein sequence ID" value="KRG78737.1"/>
    <property type="molecule type" value="Genomic_DNA"/>
</dbReference>
<dbReference type="PANTHER" id="PTHR43581:SF4">
    <property type="entry name" value="ATP_GTP PHOSPHATASE"/>
    <property type="match status" value="1"/>
</dbReference>
<comment type="caution">
    <text evidence="2">The sequence shown here is derived from an EMBL/GenBank/DDBJ whole genome shotgun (WGS) entry which is preliminary data.</text>
</comment>
<dbReference type="GO" id="GO:0016887">
    <property type="term" value="F:ATP hydrolysis activity"/>
    <property type="evidence" value="ECO:0007669"/>
    <property type="project" value="InterPro"/>
</dbReference>
<dbReference type="Pfam" id="PF13304">
    <property type="entry name" value="AAA_21"/>
    <property type="match status" value="1"/>
</dbReference>
<dbReference type="InterPro" id="IPR003959">
    <property type="entry name" value="ATPase_AAA_core"/>
</dbReference>
<evidence type="ECO:0000313" key="3">
    <source>
        <dbReference type="Proteomes" id="UP000050956"/>
    </source>
</evidence>
<dbReference type="Proteomes" id="UP000050956">
    <property type="component" value="Unassembled WGS sequence"/>
</dbReference>
<gene>
    <name evidence="2" type="ORF">ABB30_02920</name>
</gene>
<sequence length="401" mass="45667">MTVLIGPSASGKSIISKLIFFFNDLLNDQWQVLEDGRGYDAFKSFVKDKFKEWFPVEAWGDAKFQIDYAFGDFQVKISRVEYRKKLGDNMRILFSPFFEQQYSEALAAFKEVLQGVDEDEGDYFPMRRAYEVQTRHRKVIKKKLGDAYFDVQTFIPAGRSFFTSLGKSIAAFEHGRVLDPLIVRFGRFYAAAREDRFYSPFKVKGVFESEFDALMSGSVVFERNKEYLKSSDGRRIPFSVMSSGQQELMPLSLVVKRRAVGLDNSSIRQILFIEEPEAHLFPSAQSSLVEIFSKFLSRSKGRASMLVTTHSPYVLAKINNLIKARDVAGKKGSKKQALVQKIIPDECWLDGAGVRAYAIRDGIVGKIQDPVDGMIEAEYLDDVSGHIHDEFSRLLEVEYLS</sequence>
<dbReference type="GO" id="GO:0005524">
    <property type="term" value="F:ATP binding"/>
    <property type="evidence" value="ECO:0007669"/>
    <property type="project" value="InterPro"/>
</dbReference>
<organism evidence="2 3">
    <name type="scientific">Stenotrophomonas ginsengisoli</name>
    <dbReference type="NCBI Taxonomy" id="336566"/>
    <lineage>
        <taxon>Bacteria</taxon>
        <taxon>Pseudomonadati</taxon>
        <taxon>Pseudomonadota</taxon>
        <taxon>Gammaproteobacteria</taxon>
        <taxon>Lysobacterales</taxon>
        <taxon>Lysobacteraceae</taxon>
        <taxon>Stenotrophomonas</taxon>
    </lineage>
</organism>
<evidence type="ECO:0000313" key="2">
    <source>
        <dbReference type="EMBL" id="KRG78737.1"/>
    </source>
</evidence>
<dbReference type="PATRIC" id="fig|336566.3.peg.3012"/>
<dbReference type="InterPro" id="IPR027417">
    <property type="entry name" value="P-loop_NTPase"/>
</dbReference>